<keyword evidence="3" id="KW-1185">Reference proteome</keyword>
<feature type="chain" id="PRO_5045039849" description="Sporulation protein" evidence="1">
    <location>
        <begin position="24"/>
        <end position="156"/>
    </location>
</feature>
<accession>A0ABN8KJ34</accession>
<evidence type="ECO:0000256" key="1">
    <source>
        <dbReference type="SAM" id="SignalP"/>
    </source>
</evidence>
<proteinExistence type="predicted"/>
<protein>
    <recommendedName>
        <fullName evidence="4">Sporulation protein</fullName>
    </recommendedName>
</protein>
<reference evidence="2" key="1">
    <citation type="submission" date="2022-04" db="EMBL/GenBank/DDBJ databases">
        <authorList>
            <person name="Criscuolo A."/>
        </authorList>
    </citation>
    <scope>NUCLEOTIDE SEQUENCE</scope>
    <source>
        <strain evidence="2">CIP111895</strain>
    </source>
</reference>
<organism evidence="2 3">
    <name type="scientific">Neobacillus rhizosphaerae</name>
    <dbReference type="NCBI Taxonomy" id="2880965"/>
    <lineage>
        <taxon>Bacteria</taxon>
        <taxon>Bacillati</taxon>
        <taxon>Bacillota</taxon>
        <taxon>Bacilli</taxon>
        <taxon>Bacillales</taxon>
        <taxon>Bacillaceae</taxon>
        <taxon>Neobacillus</taxon>
    </lineage>
</organism>
<dbReference type="Proteomes" id="UP000838308">
    <property type="component" value="Unassembled WGS sequence"/>
</dbReference>
<name>A0ABN8KJ34_9BACI</name>
<dbReference type="PROSITE" id="PS51257">
    <property type="entry name" value="PROKAR_LIPOPROTEIN"/>
    <property type="match status" value="1"/>
</dbReference>
<evidence type="ECO:0000313" key="2">
    <source>
        <dbReference type="EMBL" id="CAH2713456.1"/>
    </source>
</evidence>
<comment type="caution">
    <text evidence="2">The sequence shown here is derived from an EMBL/GenBank/DDBJ whole genome shotgun (WGS) entry which is preliminary data.</text>
</comment>
<dbReference type="EMBL" id="CALBWS010000002">
    <property type="protein sequence ID" value="CAH2713456.1"/>
    <property type="molecule type" value="Genomic_DNA"/>
</dbReference>
<evidence type="ECO:0008006" key="4">
    <source>
        <dbReference type="Google" id="ProtNLM"/>
    </source>
</evidence>
<dbReference type="RefSeq" id="WP_248733804.1">
    <property type="nucleotide sequence ID" value="NZ_CALBWS010000002.1"/>
</dbReference>
<feature type="signal peptide" evidence="1">
    <location>
        <begin position="1"/>
        <end position="23"/>
    </location>
</feature>
<sequence>MITIQRFILFACFLCLLSACHPNQPVKDSQLTLMKTTNPNAIITDKNKNHSRVKEIEKDVNSFPELYDVAVIKGKKDILVVYKVKHLHRFGMKKIEKKVNKMLEKKYPKENFTVSSDYKIFLEAVRLEEKMKSPKFSHQQAEKRFKEIVKMTENIK</sequence>
<keyword evidence="1" id="KW-0732">Signal</keyword>
<gene>
    <name evidence="2" type="ORF">BACCIP111895_00592</name>
</gene>
<evidence type="ECO:0000313" key="3">
    <source>
        <dbReference type="Proteomes" id="UP000838308"/>
    </source>
</evidence>